<feature type="transmembrane region" description="Helical" evidence="1">
    <location>
        <begin position="12"/>
        <end position="32"/>
    </location>
</feature>
<dbReference type="InterPro" id="IPR014202">
    <property type="entry name" value="Spore_II_R"/>
</dbReference>
<dbReference type="OrthoDB" id="9793324at2"/>
<accession>N2AN49</accession>
<dbReference type="eggNOG" id="ENOG5031K93">
    <property type="taxonomic scope" value="Bacteria"/>
</dbReference>
<organism evidence="2 3">
    <name type="scientific">Eubacterium plexicaudatum ASF492</name>
    <dbReference type="NCBI Taxonomy" id="1235802"/>
    <lineage>
        <taxon>Bacteria</taxon>
        <taxon>Bacillati</taxon>
        <taxon>Bacillota</taxon>
        <taxon>Clostridia</taxon>
        <taxon>Eubacteriales</taxon>
        <taxon>Eubacteriaceae</taxon>
        <taxon>Eubacterium</taxon>
    </lineage>
</organism>
<comment type="caution">
    <text evidence="2">The sequence shown here is derived from an EMBL/GenBank/DDBJ whole genome shotgun (WGS) entry which is preliminary data.</text>
</comment>
<proteinExistence type="predicted"/>
<keyword evidence="1" id="KW-0472">Membrane</keyword>
<dbReference type="AlphaFoldDB" id="N2AN49"/>
<sequence length="216" mass="25272">MHRIQAFFRKYRTIFETLFLLVILAGGCLWKYQEFQLQRTQQELAEKILRFHVLANSDSRTDQALKLKVRDAVGAFMQPKLSAVTDREQCSRIVRNHLRQIEAVAERTLRQEGYTYPVSARIGTVDFPQKTYGNYTFPAGDYEALNLMIGSGKGRNWWCVMYPNMCFHGAVYEVVDEDAKKSLKKVLSEDAYDAVLKSGKYRVRFKYLDFLNRWLK</sequence>
<protein>
    <submittedName>
        <fullName evidence="2">Stage II sporulation protein R</fullName>
    </submittedName>
</protein>
<evidence type="ECO:0000313" key="3">
    <source>
        <dbReference type="Proteomes" id="UP000012589"/>
    </source>
</evidence>
<evidence type="ECO:0000256" key="1">
    <source>
        <dbReference type="SAM" id="Phobius"/>
    </source>
</evidence>
<gene>
    <name evidence="2" type="ORF">C823_02309</name>
</gene>
<name>N2AN49_9FIRM</name>
<dbReference type="STRING" id="1235802.C823_02309"/>
<dbReference type="Pfam" id="PF09551">
    <property type="entry name" value="Spore_II_R"/>
    <property type="match status" value="1"/>
</dbReference>
<keyword evidence="1" id="KW-1133">Transmembrane helix</keyword>
<dbReference type="NCBIfam" id="TIGR02837">
    <property type="entry name" value="spore_II_R"/>
    <property type="match status" value="1"/>
</dbReference>
<dbReference type="PATRIC" id="fig|1235802.3.peg.2446"/>
<dbReference type="HOGENOM" id="CLU_069310_2_0_9"/>
<evidence type="ECO:0000313" key="2">
    <source>
        <dbReference type="EMBL" id="EMZ27480.1"/>
    </source>
</evidence>
<dbReference type="Proteomes" id="UP000012589">
    <property type="component" value="Unassembled WGS sequence"/>
</dbReference>
<keyword evidence="1" id="KW-0812">Transmembrane</keyword>
<dbReference type="EMBL" id="AQFT01000069">
    <property type="protein sequence ID" value="EMZ27480.1"/>
    <property type="molecule type" value="Genomic_DNA"/>
</dbReference>
<reference evidence="2 3" key="1">
    <citation type="journal article" date="2014" name="Genome Announc.">
        <title>Draft genome sequences of the altered schaedler flora, a defined bacterial community from gnotobiotic mice.</title>
        <authorList>
            <person name="Wannemuehler M.J."/>
            <person name="Overstreet A.M."/>
            <person name="Ward D.V."/>
            <person name="Phillips G.J."/>
        </authorList>
    </citation>
    <scope>NUCLEOTIDE SEQUENCE [LARGE SCALE GENOMIC DNA]</scope>
    <source>
        <strain evidence="2 3">ASF492</strain>
    </source>
</reference>
<dbReference type="PROSITE" id="PS51257">
    <property type="entry name" value="PROKAR_LIPOPROTEIN"/>
    <property type="match status" value="1"/>
</dbReference>
<keyword evidence="3" id="KW-1185">Reference proteome</keyword>